<dbReference type="Gene3D" id="3.90.420.10">
    <property type="entry name" value="Oxidoreductase, molybdopterin-binding domain"/>
    <property type="match status" value="1"/>
</dbReference>
<dbReference type="InterPro" id="IPR036374">
    <property type="entry name" value="OxRdtase_Mopterin-bd_sf"/>
</dbReference>
<feature type="signal peptide" evidence="1">
    <location>
        <begin position="1"/>
        <end position="21"/>
    </location>
</feature>
<feature type="domain" description="Oxidoreductase molybdopterin-binding" evidence="2">
    <location>
        <begin position="65"/>
        <end position="135"/>
    </location>
</feature>
<accession>A0A2W5UA44</accession>
<dbReference type="AlphaFoldDB" id="A0A2W5UA44"/>
<protein>
    <submittedName>
        <fullName evidence="3">Oxidoreductase</fullName>
    </submittedName>
</protein>
<evidence type="ECO:0000313" key="4">
    <source>
        <dbReference type="Proteomes" id="UP000248975"/>
    </source>
</evidence>
<name>A0A2W5UA44_CERSP</name>
<dbReference type="Proteomes" id="UP000248975">
    <property type="component" value="Unassembled WGS sequence"/>
</dbReference>
<feature type="chain" id="PRO_5016027170" evidence="1">
    <location>
        <begin position="22"/>
        <end position="161"/>
    </location>
</feature>
<evidence type="ECO:0000256" key="1">
    <source>
        <dbReference type="SAM" id="SignalP"/>
    </source>
</evidence>
<evidence type="ECO:0000313" key="3">
    <source>
        <dbReference type="EMBL" id="PZR00224.1"/>
    </source>
</evidence>
<keyword evidence="1" id="KW-0732">Signal</keyword>
<organism evidence="3 4">
    <name type="scientific">Cereibacter sphaeroides</name>
    <name type="common">Rhodobacter sphaeroides</name>
    <dbReference type="NCBI Taxonomy" id="1063"/>
    <lineage>
        <taxon>Bacteria</taxon>
        <taxon>Pseudomonadati</taxon>
        <taxon>Pseudomonadota</taxon>
        <taxon>Alphaproteobacteria</taxon>
        <taxon>Rhodobacterales</taxon>
        <taxon>Paracoccaceae</taxon>
        <taxon>Cereibacter</taxon>
    </lineage>
</organism>
<dbReference type="SUPFAM" id="SSF56524">
    <property type="entry name" value="Oxidoreductase molybdopterin-binding domain"/>
    <property type="match status" value="1"/>
</dbReference>
<proteinExistence type="predicted"/>
<gene>
    <name evidence="3" type="ORF">DI533_06440</name>
</gene>
<dbReference type="EMBL" id="QFQS01000001">
    <property type="protein sequence ID" value="PZR00224.1"/>
    <property type="molecule type" value="Genomic_DNA"/>
</dbReference>
<reference evidence="3 4" key="1">
    <citation type="submission" date="2017-08" db="EMBL/GenBank/DDBJ databases">
        <title>Infants hospitalized years apart are colonized by the same room-sourced microbial strains.</title>
        <authorList>
            <person name="Brooks B."/>
            <person name="Olm M.R."/>
            <person name="Firek B.A."/>
            <person name="Baker R."/>
            <person name="Thomas B.C."/>
            <person name="Morowitz M.J."/>
            <person name="Banfield J.F."/>
        </authorList>
    </citation>
    <scope>NUCLEOTIDE SEQUENCE [LARGE SCALE GENOMIC DNA]</scope>
    <source>
        <strain evidence="3">S2_003_000_R2_11</strain>
    </source>
</reference>
<dbReference type="InterPro" id="IPR000572">
    <property type="entry name" value="OxRdtase_Mopterin-bd_dom"/>
</dbReference>
<dbReference type="Pfam" id="PF00174">
    <property type="entry name" value="Oxidored_molyb"/>
    <property type="match status" value="1"/>
</dbReference>
<sequence length="161" mass="17921">MRLFAVILSPFFALSLLTAMAVSAKAEVVLTVLVRGTPVIKTFDREDLEKMPQVSYRTSTIWTDGVLEFQGVPLRAVLEAVGVSEGMVVLSASNDYEAEIPVDTLTDDVPMIAMSIDGKLMSLRDKGPLWLVYPYDSATEYQSEVVYTRSVWQLERIEIVP</sequence>
<evidence type="ECO:0000259" key="2">
    <source>
        <dbReference type="Pfam" id="PF00174"/>
    </source>
</evidence>
<comment type="caution">
    <text evidence="3">The sequence shown here is derived from an EMBL/GenBank/DDBJ whole genome shotgun (WGS) entry which is preliminary data.</text>
</comment>